<evidence type="ECO:0000256" key="3">
    <source>
        <dbReference type="ARBA" id="ARBA00022723"/>
    </source>
</evidence>
<dbReference type="SUPFAM" id="SSF46565">
    <property type="entry name" value="Chaperone J-domain"/>
    <property type="match status" value="1"/>
</dbReference>
<feature type="binding site" evidence="12">
    <location>
        <position position="225"/>
    </location>
    <ligand>
        <name>Zn(2+)</name>
        <dbReference type="ChEBI" id="CHEBI:29105"/>
        <label>1</label>
    </ligand>
</feature>
<keyword evidence="1 12" id="KW-0963">Cytoplasm</keyword>
<keyword evidence="2 12" id="KW-0235">DNA replication</keyword>
<evidence type="ECO:0000313" key="17">
    <source>
        <dbReference type="EMBL" id="OGF09350.1"/>
    </source>
</evidence>
<feature type="binding site" evidence="12">
    <location>
        <position position="214"/>
    </location>
    <ligand>
        <name>Zn(2+)</name>
        <dbReference type="ChEBI" id="CHEBI:29105"/>
        <label>2</label>
    </ligand>
</feature>
<feature type="region of interest" description="Disordered" evidence="14">
    <location>
        <begin position="374"/>
        <end position="393"/>
    </location>
</feature>
<dbReference type="CDD" id="cd10747">
    <property type="entry name" value="DnaJ_C"/>
    <property type="match status" value="1"/>
</dbReference>
<dbReference type="InterPro" id="IPR036410">
    <property type="entry name" value="HSP_DnaJ_Cys-rich_dom_sf"/>
</dbReference>
<dbReference type="PROSITE" id="PS50076">
    <property type="entry name" value="DNAJ_2"/>
    <property type="match status" value="1"/>
</dbReference>
<feature type="binding site" evidence="12">
    <location>
        <position position="168"/>
    </location>
    <ligand>
        <name>Zn(2+)</name>
        <dbReference type="ChEBI" id="CHEBI:29105"/>
        <label>1</label>
    </ligand>
</feature>
<dbReference type="AlphaFoldDB" id="A0A1F5R4G8"/>
<gene>
    <name evidence="12" type="primary">dnaJ</name>
    <name evidence="17" type="ORF">A2024_08690</name>
</gene>
<dbReference type="GO" id="GO:0006260">
    <property type="term" value="P:DNA replication"/>
    <property type="evidence" value="ECO:0007669"/>
    <property type="project" value="UniProtKB-KW"/>
</dbReference>
<proteinExistence type="inferred from homology"/>
<dbReference type="FunFam" id="2.10.230.10:FF:000002">
    <property type="entry name" value="Molecular chaperone DnaJ"/>
    <property type="match status" value="1"/>
</dbReference>
<comment type="function">
    <text evidence="9 12">Participates actively in the response to hyperosmotic and heat shock by preventing the aggregation of stress-denatured proteins and by disaggregating proteins, also in an autonomous, DnaK-independent fashion. Unfolded proteins bind initially to DnaJ; upon interaction with the DnaJ-bound protein, DnaK hydrolyzes its bound ATP, resulting in the formation of a stable complex. GrpE releases ADP from DnaK; ATP binding to DnaK triggers the release of the substrate protein, thus completing the reaction cycle. Several rounds of ATP-dependent interactions between DnaJ, DnaK and GrpE are required for fully efficient folding. Also involved, together with DnaK and GrpE, in the DNA replication of plasmids through activation of initiation proteins.</text>
</comment>
<organism evidence="17 18">
    <name type="scientific">Candidatus Edwardsbacteria bacterium GWF2_54_11</name>
    <dbReference type="NCBI Taxonomy" id="1817851"/>
    <lineage>
        <taxon>Bacteria</taxon>
        <taxon>Candidatus Edwardsiibacteriota</taxon>
    </lineage>
</organism>
<feature type="binding site" evidence="12">
    <location>
        <position position="185"/>
    </location>
    <ligand>
        <name>Zn(2+)</name>
        <dbReference type="ChEBI" id="CHEBI:29105"/>
        <label>2</label>
    </ligand>
</feature>
<evidence type="ECO:0000313" key="18">
    <source>
        <dbReference type="Proteomes" id="UP000177230"/>
    </source>
</evidence>
<evidence type="ECO:0000256" key="8">
    <source>
        <dbReference type="ARBA" id="ARBA00023186"/>
    </source>
</evidence>
<feature type="zinc finger region" description="CR-type" evidence="13">
    <location>
        <begin position="155"/>
        <end position="237"/>
    </location>
</feature>
<evidence type="ECO:0000256" key="5">
    <source>
        <dbReference type="ARBA" id="ARBA00022771"/>
    </source>
</evidence>
<dbReference type="GO" id="GO:0005737">
    <property type="term" value="C:cytoplasm"/>
    <property type="evidence" value="ECO:0007669"/>
    <property type="project" value="UniProtKB-SubCell"/>
</dbReference>
<accession>A0A1F5R4G8</accession>
<evidence type="ECO:0000256" key="10">
    <source>
        <dbReference type="ARBA" id="ARBA00061004"/>
    </source>
</evidence>
<dbReference type="PROSITE" id="PS51188">
    <property type="entry name" value="ZF_CR"/>
    <property type="match status" value="1"/>
</dbReference>
<comment type="caution">
    <text evidence="17">The sequence shown here is derived from an EMBL/GenBank/DDBJ whole genome shotgun (WGS) entry which is preliminary data.</text>
</comment>
<dbReference type="Pfam" id="PF01556">
    <property type="entry name" value="DnaJ_C"/>
    <property type="match status" value="1"/>
</dbReference>
<evidence type="ECO:0000256" key="14">
    <source>
        <dbReference type="SAM" id="MobiDB-lite"/>
    </source>
</evidence>
<dbReference type="CDD" id="cd06257">
    <property type="entry name" value="DnaJ"/>
    <property type="match status" value="1"/>
</dbReference>
<keyword evidence="5 12" id="KW-0863">Zinc-finger</keyword>
<dbReference type="Gene3D" id="1.10.287.110">
    <property type="entry name" value="DnaJ domain"/>
    <property type="match status" value="1"/>
</dbReference>
<dbReference type="InterPro" id="IPR036869">
    <property type="entry name" value="J_dom_sf"/>
</dbReference>
<dbReference type="InterPro" id="IPR012724">
    <property type="entry name" value="DnaJ"/>
</dbReference>
<feature type="domain" description="J" evidence="15">
    <location>
        <begin position="7"/>
        <end position="73"/>
    </location>
</feature>
<evidence type="ECO:0000256" key="11">
    <source>
        <dbReference type="ARBA" id="ARBA00067609"/>
    </source>
</evidence>
<keyword evidence="8 12" id="KW-0143">Chaperone</keyword>
<dbReference type="EMBL" id="MFFM01000042">
    <property type="protein sequence ID" value="OGF09350.1"/>
    <property type="molecule type" value="Genomic_DNA"/>
</dbReference>
<keyword evidence="7 12" id="KW-0346">Stress response</keyword>
<dbReference type="GO" id="GO:0042026">
    <property type="term" value="P:protein refolding"/>
    <property type="evidence" value="ECO:0007669"/>
    <property type="project" value="TreeGrafter"/>
</dbReference>
<feature type="binding site" evidence="12">
    <location>
        <position position="211"/>
    </location>
    <ligand>
        <name>Zn(2+)</name>
        <dbReference type="ChEBI" id="CHEBI:29105"/>
        <label>2</label>
    </ligand>
</feature>
<evidence type="ECO:0000256" key="1">
    <source>
        <dbReference type="ARBA" id="ARBA00022490"/>
    </source>
</evidence>
<comment type="subunit">
    <text evidence="12">Homodimer.</text>
</comment>
<comment type="subcellular location">
    <subcellularLocation>
        <location evidence="12">Cytoplasm</location>
    </subcellularLocation>
</comment>
<evidence type="ECO:0000259" key="15">
    <source>
        <dbReference type="PROSITE" id="PS50076"/>
    </source>
</evidence>
<dbReference type="NCBIfam" id="NF008035">
    <property type="entry name" value="PRK10767.1"/>
    <property type="match status" value="1"/>
</dbReference>
<evidence type="ECO:0000256" key="6">
    <source>
        <dbReference type="ARBA" id="ARBA00022833"/>
    </source>
</evidence>
<dbReference type="InterPro" id="IPR008971">
    <property type="entry name" value="HSP40/DnaJ_pept-bd"/>
</dbReference>
<sequence>MTPTKRDYYEILGVPKSADESQVKQAYRALAKKHHPDMNREDPKAAEEKFKELSEAYEVLMDKKKRANYDQFGHAGVDPSFGAGGFDFRRDFTHSDDIQDIFGSMFGGGGGGSIFDMLFGGGMGGSTRTRGGRQVRRGGDLNVRLSLTLEEIATGVEKTIQLKRFESCSECHGEGAKSGADIKECPACKGAGEVRQVSRSMFGQFINVGACPQCGGEGKIISNPCPSCKGEGRVKKEATIRVKVPAGVSNGNYIPLRSQGNIGPKLGPAGDILVYIEEKEHPLFHRHGDDLVLALPISYAQAALGAKVTVPMLSGRAELSIPSGTRSGKIFRMRGKGLPRLNSSGSGDQLIRVEIYIPNKLSSEEKKLLKQLGEVQNGRVPSPHKVDLSQFEE</sequence>
<comment type="domain">
    <text evidence="12">The J domain is necessary and sufficient to stimulate DnaK ATPase activity. Zinc center 1 plays an important role in the autonomous, DnaK-independent chaperone activity of DnaJ. Zinc center 2 is essential for interaction with DnaK and for DnaJ activity.</text>
</comment>
<comment type="cofactor">
    <cofactor evidence="12">
        <name>Zn(2+)</name>
        <dbReference type="ChEBI" id="CHEBI:29105"/>
    </cofactor>
    <text evidence="12">Binds 2 Zn(2+) ions per monomer.</text>
</comment>
<dbReference type="Gene3D" id="2.10.230.10">
    <property type="entry name" value="Heat shock protein DnaJ, cysteine-rich domain"/>
    <property type="match status" value="1"/>
</dbReference>
<dbReference type="InterPro" id="IPR001305">
    <property type="entry name" value="HSP_DnaJ_Cys-rich_dom"/>
</dbReference>
<dbReference type="InterPro" id="IPR001623">
    <property type="entry name" value="DnaJ_domain"/>
</dbReference>
<name>A0A1F5R4G8_9BACT</name>
<dbReference type="InterPro" id="IPR018253">
    <property type="entry name" value="DnaJ_domain_CS"/>
</dbReference>
<keyword evidence="4 12" id="KW-0677">Repeat</keyword>
<keyword evidence="6 12" id="KW-0862">Zinc</keyword>
<evidence type="ECO:0000256" key="13">
    <source>
        <dbReference type="PROSITE-ProRule" id="PRU00546"/>
    </source>
</evidence>
<dbReference type="PANTHER" id="PTHR43096:SF48">
    <property type="entry name" value="CHAPERONE PROTEIN DNAJ"/>
    <property type="match status" value="1"/>
</dbReference>
<dbReference type="SUPFAM" id="SSF49493">
    <property type="entry name" value="HSP40/DnaJ peptide-binding domain"/>
    <property type="match status" value="2"/>
</dbReference>
<feature type="repeat" description="CXXCXGXG motif" evidence="12">
    <location>
        <begin position="225"/>
        <end position="232"/>
    </location>
</feature>
<dbReference type="SUPFAM" id="SSF57938">
    <property type="entry name" value="DnaJ/Hsp40 cysteine-rich domain"/>
    <property type="match status" value="1"/>
</dbReference>
<dbReference type="PANTHER" id="PTHR43096">
    <property type="entry name" value="DNAJ HOMOLOG 1, MITOCHONDRIAL-RELATED"/>
    <property type="match status" value="1"/>
</dbReference>
<dbReference type="Proteomes" id="UP000177230">
    <property type="component" value="Unassembled WGS sequence"/>
</dbReference>
<dbReference type="FunFam" id="1.10.287.110:FF:000034">
    <property type="entry name" value="Chaperone protein DnaJ"/>
    <property type="match status" value="1"/>
</dbReference>
<feature type="domain" description="CR-type" evidence="16">
    <location>
        <begin position="155"/>
        <end position="237"/>
    </location>
</feature>
<feature type="repeat" description="CXXCXGXG motif" evidence="12">
    <location>
        <begin position="185"/>
        <end position="192"/>
    </location>
</feature>
<evidence type="ECO:0000256" key="12">
    <source>
        <dbReference type="HAMAP-Rule" id="MF_01152"/>
    </source>
</evidence>
<feature type="repeat" description="CXXCXGXG motif" evidence="12">
    <location>
        <begin position="211"/>
        <end position="218"/>
    </location>
</feature>
<evidence type="ECO:0000256" key="2">
    <source>
        <dbReference type="ARBA" id="ARBA00022705"/>
    </source>
</evidence>
<reference evidence="17 18" key="1">
    <citation type="journal article" date="2016" name="Nat. Commun.">
        <title>Thousands of microbial genomes shed light on interconnected biogeochemical processes in an aquifer system.</title>
        <authorList>
            <person name="Anantharaman K."/>
            <person name="Brown C.T."/>
            <person name="Hug L.A."/>
            <person name="Sharon I."/>
            <person name="Castelle C.J."/>
            <person name="Probst A.J."/>
            <person name="Thomas B.C."/>
            <person name="Singh A."/>
            <person name="Wilkins M.J."/>
            <person name="Karaoz U."/>
            <person name="Brodie E.L."/>
            <person name="Williams K.H."/>
            <person name="Hubbard S.S."/>
            <person name="Banfield J.F."/>
        </authorList>
    </citation>
    <scope>NUCLEOTIDE SEQUENCE [LARGE SCALE GENOMIC DNA]</scope>
</reference>
<evidence type="ECO:0000256" key="9">
    <source>
        <dbReference type="ARBA" id="ARBA00053423"/>
    </source>
</evidence>
<dbReference type="Gene3D" id="2.60.260.20">
    <property type="entry name" value="Urease metallochaperone UreE, N-terminal domain"/>
    <property type="match status" value="2"/>
</dbReference>
<dbReference type="GO" id="GO:0031072">
    <property type="term" value="F:heat shock protein binding"/>
    <property type="evidence" value="ECO:0007669"/>
    <property type="project" value="InterPro"/>
</dbReference>
<feature type="repeat" description="CXXCXGXG motif" evidence="12">
    <location>
        <begin position="168"/>
        <end position="175"/>
    </location>
</feature>
<evidence type="ECO:0000259" key="16">
    <source>
        <dbReference type="PROSITE" id="PS51188"/>
    </source>
</evidence>
<protein>
    <recommendedName>
        <fullName evidence="11 12">Chaperone protein DnaJ</fullName>
    </recommendedName>
</protein>
<feature type="binding site" evidence="12">
    <location>
        <position position="228"/>
    </location>
    <ligand>
        <name>Zn(2+)</name>
        <dbReference type="ChEBI" id="CHEBI:29105"/>
        <label>1</label>
    </ligand>
</feature>
<feature type="binding site" evidence="12">
    <location>
        <position position="171"/>
    </location>
    <ligand>
        <name>Zn(2+)</name>
        <dbReference type="ChEBI" id="CHEBI:29105"/>
        <label>1</label>
    </ligand>
</feature>
<dbReference type="NCBIfam" id="TIGR02349">
    <property type="entry name" value="DnaJ_bact"/>
    <property type="match status" value="1"/>
</dbReference>
<feature type="binding site" evidence="12">
    <location>
        <position position="188"/>
    </location>
    <ligand>
        <name>Zn(2+)</name>
        <dbReference type="ChEBI" id="CHEBI:29105"/>
        <label>2</label>
    </ligand>
</feature>
<comment type="similarity">
    <text evidence="10 12">Belongs to the DnaJ family.</text>
</comment>
<dbReference type="CDD" id="cd10719">
    <property type="entry name" value="DnaJ_zf"/>
    <property type="match status" value="1"/>
</dbReference>
<keyword evidence="3 12" id="KW-0479">Metal-binding</keyword>
<dbReference type="Pfam" id="PF00226">
    <property type="entry name" value="DnaJ"/>
    <property type="match status" value="1"/>
</dbReference>
<evidence type="ECO:0000256" key="4">
    <source>
        <dbReference type="ARBA" id="ARBA00022737"/>
    </source>
</evidence>
<evidence type="ECO:0000256" key="7">
    <source>
        <dbReference type="ARBA" id="ARBA00023016"/>
    </source>
</evidence>
<dbReference type="FunFam" id="2.60.260.20:FF:000005">
    <property type="entry name" value="Chaperone protein dnaJ 1, mitochondrial"/>
    <property type="match status" value="1"/>
</dbReference>
<dbReference type="GO" id="GO:0008270">
    <property type="term" value="F:zinc ion binding"/>
    <property type="evidence" value="ECO:0007669"/>
    <property type="project" value="UniProtKB-UniRule"/>
</dbReference>
<dbReference type="Pfam" id="PF00684">
    <property type="entry name" value="DnaJ_CXXCXGXG"/>
    <property type="match status" value="1"/>
</dbReference>
<dbReference type="PRINTS" id="PR00625">
    <property type="entry name" value="JDOMAIN"/>
</dbReference>
<dbReference type="HAMAP" id="MF_01152">
    <property type="entry name" value="DnaJ"/>
    <property type="match status" value="1"/>
</dbReference>
<dbReference type="GO" id="GO:0009408">
    <property type="term" value="P:response to heat"/>
    <property type="evidence" value="ECO:0007669"/>
    <property type="project" value="InterPro"/>
</dbReference>
<dbReference type="InterPro" id="IPR002939">
    <property type="entry name" value="DnaJ_C"/>
</dbReference>
<dbReference type="SMART" id="SM00271">
    <property type="entry name" value="DnaJ"/>
    <property type="match status" value="1"/>
</dbReference>
<dbReference type="PROSITE" id="PS00636">
    <property type="entry name" value="DNAJ_1"/>
    <property type="match status" value="1"/>
</dbReference>
<dbReference type="GO" id="GO:0005524">
    <property type="term" value="F:ATP binding"/>
    <property type="evidence" value="ECO:0007669"/>
    <property type="project" value="InterPro"/>
</dbReference>
<dbReference type="GO" id="GO:0051082">
    <property type="term" value="F:unfolded protein binding"/>
    <property type="evidence" value="ECO:0007669"/>
    <property type="project" value="UniProtKB-UniRule"/>
</dbReference>